<evidence type="ECO:0000313" key="2">
    <source>
        <dbReference type="Proteomes" id="UP000294498"/>
    </source>
</evidence>
<reference evidence="1 2" key="1">
    <citation type="submission" date="2019-03" db="EMBL/GenBank/DDBJ databases">
        <title>Genomic Encyclopedia of Type Strains, Phase IV (KMG-IV): sequencing the most valuable type-strain genomes for metagenomic binning, comparative biology and taxonomic classification.</title>
        <authorList>
            <person name="Goeker M."/>
        </authorList>
    </citation>
    <scope>NUCLEOTIDE SEQUENCE [LARGE SCALE GENOMIC DNA]</scope>
    <source>
        <strain evidence="1 2">DSM 100059</strain>
    </source>
</reference>
<dbReference type="Proteomes" id="UP000294498">
    <property type="component" value="Unassembled WGS sequence"/>
</dbReference>
<comment type="caution">
    <text evidence="1">The sequence shown here is derived from an EMBL/GenBank/DDBJ whole genome shotgun (WGS) entry which is preliminary data.</text>
</comment>
<dbReference type="OrthoDB" id="1121837at2"/>
<gene>
    <name evidence="1" type="ORF">EDB95_0908</name>
</gene>
<evidence type="ECO:0000313" key="1">
    <source>
        <dbReference type="EMBL" id="TDW99894.1"/>
    </source>
</evidence>
<dbReference type="RefSeq" id="WP_133990984.1">
    <property type="nucleotide sequence ID" value="NZ_SODV01000001.1"/>
</dbReference>
<sequence>MFILNTTTLVDPGIVASWLAWMKDRQIPGIMATGFFERYQFVRLVDVDESHGLTFALQLYATDRAACDHFQSTHEPAFQRESQRLWGEKSMSFGTLMEVVH</sequence>
<dbReference type="EMBL" id="SODV01000001">
    <property type="protein sequence ID" value="TDW99894.1"/>
    <property type="molecule type" value="Genomic_DNA"/>
</dbReference>
<accession>A0A4R8DR53</accession>
<dbReference type="AlphaFoldDB" id="A0A4R8DR53"/>
<organism evidence="1 2">
    <name type="scientific">Dinghuibacter silviterrae</name>
    <dbReference type="NCBI Taxonomy" id="1539049"/>
    <lineage>
        <taxon>Bacteria</taxon>
        <taxon>Pseudomonadati</taxon>
        <taxon>Bacteroidota</taxon>
        <taxon>Chitinophagia</taxon>
        <taxon>Chitinophagales</taxon>
        <taxon>Chitinophagaceae</taxon>
        <taxon>Dinghuibacter</taxon>
    </lineage>
</organism>
<dbReference type="InterPro" id="IPR025563">
    <property type="entry name" value="DUF4286"/>
</dbReference>
<protein>
    <submittedName>
        <fullName evidence="1">Uncharacterized protein DUF4286</fullName>
    </submittedName>
</protein>
<keyword evidence="2" id="KW-1185">Reference proteome</keyword>
<dbReference type="Pfam" id="PF14114">
    <property type="entry name" value="DUF4286"/>
    <property type="match status" value="1"/>
</dbReference>
<name>A0A4R8DR53_9BACT</name>
<proteinExistence type="predicted"/>